<dbReference type="CDD" id="cd06225">
    <property type="entry name" value="HAMP"/>
    <property type="match status" value="1"/>
</dbReference>
<dbReference type="SMART" id="SM00304">
    <property type="entry name" value="HAMP"/>
    <property type="match status" value="1"/>
</dbReference>
<feature type="transmembrane region" description="Helical" evidence="8">
    <location>
        <begin position="28"/>
        <end position="51"/>
    </location>
</feature>
<feature type="region of interest" description="Disordered" evidence="7">
    <location>
        <begin position="536"/>
        <end position="564"/>
    </location>
</feature>
<gene>
    <name evidence="11" type="ORF">QQS35_15555</name>
</gene>
<comment type="caution">
    <text evidence="11">The sequence shown here is derived from an EMBL/GenBank/DDBJ whole genome shotgun (WGS) entry which is preliminary data.</text>
</comment>
<comment type="similarity">
    <text evidence="5">Belongs to the methyl-accepting chemotaxis (MCP) protein family.</text>
</comment>
<dbReference type="InterPro" id="IPR003660">
    <property type="entry name" value="HAMP_dom"/>
</dbReference>
<dbReference type="InterPro" id="IPR004089">
    <property type="entry name" value="MCPsignal_dom"/>
</dbReference>
<feature type="transmembrane region" description="Helical" evidence="8">
    <location>
        <begin position="198"/>
        <end position="221"/>
    </location>
</feature>
<feature type="domain" description="HAMP" evidence="10">
    <location>
        <begin position="223"/>
        <end position="276"/>
    </location>
</feature>
<evidence type="ECO:0000256" key="8">
    <source>
        <dbReference type="SAM" id="Phobius"/>
    </source>
</evidence>
<evidence type="ECO:0000259" key="10">
    <source>
        <dbReference type="PROSITE" id="PS50885"/>
    </source>
</evidence>
<dbReference type="CDD" id="cd11386">
    <property type="entry name" value="MCP_signal"/>
    <property type="match status" value="1"/>
</dbReference>
<comment type="subcellular location">
    <subcellularLocation>
        <location evidence="1">Cell membrane</location>
    </subcellularLocation>
</comment>
<evidence type="ECO:0000313" key="11">
    <source>
        <dbReference type="EMBL" id="MDL4841855.1"/>
    </source>
</evidence>
<proteinExistence type="inferred from homology"/>
<evidence type="ECO:0000256" key="4">
    <source>
        <dbReference type="ARBA" id="ARBA00023224"/>
    </source>
</evidence>
<name>A0ABT7LBC2_9BACI</name>
<evidence type="ECO:0000256" key="5">
    <source>
        <dbReference type="ARBA" id="ARBA00029447"/>
    </source>
</evidence>
<accession>A0ABT7LBC2</accession>
<dbReference type="SMART" id="SM00283">
    <property type="entry name" value="MA"/>
    <property type="match status" value="1"/>
</dbReference>
<dbReference type="Proteomes" id="UP001235343">
    <property type="component" value="Unassembled WGS sequence"/>
</dbReference>
<evidence type="ECO:0000256" key="7">
    <source>
        <dbReference type="SAM" id="MobiDB-lite"/>
    </source>
</evidence>
<feature type="domain" description="Methyl-accepting transducer" evidence="9">
    <location>
        <begin position="295"/>
        <end position="545"/>
    </location>
</feature>
<keyword evidence="8" id="KW-0812">Transmembrane</keyword>
<dbReference type="Pfam" id="PF00015">
    <property type="entry name" value="MCPsignal"/>
    <property type="match status" value="1"/>
</dbReference>
<keyword evidence="2" id="KW-1003">Cell membrane</keyword>
<evidence type="ECO:0000259" key="9">
    <source>
        <dbReference type="PROSITE" id="PS50111"/>
    </source>
</evidence>
<organism evidence="11 12">
    <name type="scientific">Aquibacillus rhizosphaerae</name>
    <dbReference type="NCBI Taxonomy" id="3051431"/>
    <lineage>
        <taxon>Bacteria</taxon>
        <taxon>Bacillati</taxon>
        <taxon>Bacillota</taxon>
        <taxon>Bacilli</taxon>
        <taxon>Bacillales</taxon>
        <taxon>Bacillaceae</taxon>
        <taxon>Aquibacillus</taxon>
    </lineage>
</organism>
<dbReference type="Pfam" id="PF00672">
    <property type="entry name" value="HAMP"/>
    <property type="match status" value="1"/>
</dbReference>
<dbReference type="PANTHER" id="PTHR32089:SF112">
    <property type="entry name" value="LYSOZYME-LIKE PROTEIN-RELATED"/>
    <property type="match status" value="1"/>
</dbReference>
<dbReference type="PANTHER" id="PTHR32089">
    <property type="entry name" value="METHYL-ACCEPTING CHEMOTAXIS PROTEIN MCPB"/>
    <property type="match status" value="1"/>
</dbReference>
<dbReference type="InterPro" id="IPR004090">
    <property type="entry name" value="Chemotax_Me-accpt_rcpt"/>
</dbReference>
<sequence length="581" mass="62923">MKKLKLKKLKNLNINDLKMNNLSIGKKYGVTLLIVFILFGISTAVVSKLIVDVGHGIENMENGGDNAVKVTEMGSLLQSKGNKVFSFSKDRLSRLVGEYEEDEAKFDQLVTEVEEDMNTEELKSLFEQIVEIDNQLNELFLQDMVEADDKGDLGDLAVGALKANKAQTEAVALLNELRTLVLQQRTASINEAEENQKFTLVILLVSMVISIIIGGLLVYLISRKVSKNLKEVVLVSNQIAVGNLAVNKINYDSKDEIGQIAFAMNKMTESLRSMIQNISAISDTVSSQSEELTQSANEVKLGSDQVASTMQELASGAESQANSAGELSEIMGTFADDVSDANDNGEQVYHSSNQVLGMTKQGSQLMETSISQMNKVDQIVKTAVEKVQGLDTKSQEISKLVSVIKDIADQTNLLALNAAIEAARAGEHGKGFAVVADEVRKLAEQVSLSVTDITTIVGNIKSESSLVTESLKDGYKEVEEGTSQIQSTGETFAEINSSVKDMADKIQTITGKLSTITSSSQEMNASIQEIASISEESAAGVEETSAASEQTSRSMQEVADNSSELSKLAEDLNELIKRFKL</sequence>
<dbReference type="Gene3D" id="1.10.287.950">
    <property type="entry name" value="Methyl-accepting chemotaxis protein"/>
    <property type="match status" value="1"/>
</dbReference>
<dbReference type="EMBL" id="JASTZU010000048">
    <property type="protein sequence ID" value="MDL4841855.1"/>
    <property type="molecule type" value="Genomic_DNA"/>
</dbReference>
<evidence type="ECO:0000256" key="6">
    <source>
        <dbReference type="PROSITE-ProRule" id="PRU00284"/>
    </source>
</evidence>
<keyword evidence="4 6" id="KW-0807">Transducer</keyword>
<keyword evidence="12" id="KW-1185">Reference proteome</keyword>
<feature type="compositionally biased region" description="Polar residues" evidence="7">
    <location>
        <begin position="545"/>
        <end position="564"/>
    </location>
</feature>
<dbReference type="PROSITE" id="PS50885">
    <property type="entry name" value="HAMP"/>
    <property type="match status" value="1"/>
</dbReference>
<dbReference type="PROSITE" id="PS50111">
    <property type="entry name" value="CHEMOTAXIS_TRANSDUC_2"/>
    <property type="match status" value="1"/>
</dbReference>
<evidence type="ECO:0000256" key="1">
    <source>
        <dbReference type="ARBA" id="ARBA00004236"/>
    </source>
</evidence>
<evidence type="ECO:0000313" key="12">
    <source>
        <dbReference type="Proteomes" id="UP001235343"/>
    </source>
</evidence>
<evidence type="ECO:0000256" key="3">
    <source>
        <dbReference type="ARBA" id="ARBA00023136"/>
    </source>
</evidence>
<evidence type="ECO:0000256" key="2">
    <source>
        <dbReference type="ARBA" id="ARBA00022475"/>
    </source>
</evidence>
<reference evidence="11 12" key="1">
    <citation type="submission" date="2023-06" db="EMBL/GenBank/DDBJ databases">
        <title>Aquibacillus rhizosphaerae LR5S19.</title>
        <authorList>
            <person name="Sun J.-Q."/>
        </authorList>
    </citation>
    <scope>NUCLEOTIDE SEQUENCE [LARGE SCALE GENOMIC DNA]</scope>
    <source>
        <strain evidence="11 12">LR5S19</strain>
    </source>
</reference>
<dbReference type="PRINTS" id="PR00260">
    <property type="entry name" value="CHEMTRNSDUCR"/>
</dbReference>
<keyword evidence="3 8" id="KW-0472">Membrane</keyword>
<dbReference type="SUPFAM" id="SSF58104">
    <property type="entry name" value="Methyl-accepting chemotaxis protein (MCP) signaling domain"/>
    <property type="match status" value="1"/>
</dbReference>
<protein>
    <submittedName>
        <fullName evidence="11">Methyl-accepting chemotaxis protein</fullName>
    </submittedName>
</protein>
<keyword evidence="8" id="KW-1133">Transmembrane helix</keyword>